<sequence length="315" mass="32126">MTAVGHHGHPAPLWPPDAAPAHHGVVTARHVALVLASFALLIGAFARPIDAPTWTVPTTVRDSAPGEQLVRASAVAKLRVLEQARSAAQLVWDDSADRVLDESPRVKLHAAITRATQVAERVRTSVVWPGTTLEATVAANAVALDHASVALASAVSGVDDAVTAWEAEQARLAAEAEAARQAAAAAAAAARHAGAPRAAPAGVAGVHIESIWTSGGQSEIDACRGSVNVAAVASYLGAGFYAAEHWSCGGSAWRGIGTGSLVEFAGYGTYRVAGLVGGLSYGVDASVLPAGYAGYYQTCIGGSSSNMTVWLLTRA</sequence>
<reference evidence="2" key="1">
    <citation type="journal article" date="2019" name="Int. J. Syst. Evol. Microbiol.">
        <title>The Global Catalogue of Microorganisms (GCM) 10K type strain sequencing project: providing services to taxonomists for standard genome sequencing and annotation.</title>
        <authorList>
            <consortium name="The Broad Institute Genomics Platform"/>
            <consortium name="The Broad Institute Genome Sequencing Center for Infectious Disease"/>
            <person name="Wu L."/>
            <person name="Ma J."/>
        </authorList>
    </citation>
    <scope>NUCLEOTIDE SEQUENCE [LARGE SCALE GENOMIC DNA]</scope>
    <source>
        <strain evidence="2">NBRC 108755</strain>
    </source>
</reference>
<evidence type="ECO:0000313" key="1">
    <source>
        <dbReference type="EMBL" id="GMA92397.1"/>
    </source>
</evidence>
<accession>A0ABQ6JVR7</accession>
<dbReference type="Proteomes" id="UP001157069">
    <property type="component" value="Unassembled WGS sequence"/>
</dbReference>
<gene>
    <name evidence="1" type="ORF">GCM10025869_29260</name>
</gene>
<organism evidence="1 2">
    <name type="scientific">Homoserinibacter gongjuensis</name>
    <dbReference type="NCBI Taxonomy" id="1162968"/>
    <lineage>
        <taxon>Bacteria</taxon>
        <taxon>Bacillati</taxon>
        <taxon>Actinomycetota</taxon>
        <taxon>Actinomycetes</taxon>
        <taxon>Micrococcales</taxon>
        <taxon>Microbacteriaceae</taxon>
        <taxon>Homoserinibacter</taxon>
    </lineage>
</organism>
<keyword evidence="2" id="KW-1185">Reference proteome</keyword>
<protein>
    <submittedName>
        <fullName evidence="1">Uncharacterized protein</fullName>
    </submittedName>
</protein>
<proteinExistence type="predicted"/>
<name>A0ABQ6JVR7_9MICO</name>
<comment type="caution">
    <text evidence="1">The sequence shown here is derived from an EMBL/GenBank/DDBJ whole genome shotgun (WGS) entry which is preliminary data.</text>
</comment>
<dbReference type="EMBL" id="BSVA01000001">
    <property type="protein sequence ID" value="GMA92397.1"/>
    <property type="molecule type" value="Genomic_DNA"/>
</dbReference>
<evidence type="ECO:0000313" key="2">
    <source>
        <dbReference type="Proteomes" id="UP001157069"/>
    </source>
</evidence>